<evidence type="ECO:0000313" key="4">
    <source>
        <dbReference type="Proteomes" id="UP000193467"/>
    </source>
</evidence>
<dbReference type="InterPro" id="IPR004345">
    <property type="entry name" value="TB2_DP1_HVA22"/>
</dbReference>
<feature type="compositionally biased region" description="Pro residues" evidence="1">
    <location>
        <begin position="367"/>
        <end position="379"/>
    </location>
</feature>
<name>A0A1Y2D4C6_9BASI</name>
<feature type="transmembrane region" description="Helical" evidence="2">
    <location>
        <begin position="6"/>
        <end position="24"/>
    </location>
</feature>
<feature type="compositionally biased region" description="Basic residues" evidence="1">
    <location>
        <begin position="521"/>
        <end position="532"/>
    </location>
</feature>
<gene>
    <name evidence="3" type="ORF">BCR35DRAFT_310501</name>
</gene>
<sequence length="677" mass="72875">MPPLIWLLRMLLLSINIVSSFKALKPVLRKRRSSQEPKNLSSADRARRRAIKEQLVCWVVFIALAWGEKLADRTLAWIVPLYSQIKLVVLFFMLAWRSAGAQIIFKKVIKPLVLPYERPLDAVGYISNELIQLVVAALLFVPRRVGQWWQGKAREPDIPAIMAGLRSPHRPPLARTLASSIESAQARSDAEITKRFSRPIVTSQPEPASAPAAPKATRRRPPSTTSLSASISHRPTSSSVPFRPIRPTNSREHLSLSASTSRLPRSSNGEASSSRLGASTNVYPSLSASQGPSEVWGTSRASTSRPLVPSSSLKGKQREAFDPLAVPSPPSSSLHIPRHSLNTSTSPPVPIHLGRSSTAARNSLAIPQPPSPPPPPHSPPRAEAPTPQVPPTPAPPGAFHTSFAAHSPPRLPRPAAVVLEEQKTAVGSPRAKASSAIAGLAMELDGGLNGGLRGFGSAKKKARGAAAEVETGRKRARKGEVQEKAKPAPRKARRRLQESDEEEEEEQEDSADEYVEEAPKGKKPTSPRKRKAPARELKDDETSTETEDRVASRKLATSTRKTTTSTVKPTPSSSSRVAAAAKLSIPLAASRSRLSRSTRGALESTSTSAPTTDDDGEVSRPATSSKKIGRTGASSSTVVAPTRKARRVLGRAGQQEAEQEMEVDGVPVVVRRTAGRR</sequence>
<keyword evidence="2" id="KW-0472">Membrane</keyword>
<feature type="transmembrane region" description="Helical" evidence="2">
    <location>
        <begin position="77"/>
        <end position="96"/>
    </location>
</feature>
<protein>
    <recommendedName>
        <fullName evidence="5">TB2/DP1, HVA22 family-domain-containing protein</fullName>
    </recommendedName>
</protein>
<feature type="compositionally biased region" description="Basic and acidic residues" evidence="1">
    <location>
        <begin position="470"/>
        <end position="486"/>
    </location>
</feature>
<feature type="compositionally biased region" description="Low complexity" evidence="1">
    <location>
        <begin position="202"/>
        <end position="215"/>
    </location>
</feature>
<proteinExistence type="predicted"/>
<feature type="compositionally biased region" description="Polar residues" evidence="1">
    <location>
        <begin position="177"/>
        <end position="186"/>
    </location>
</feature>
<dbReference type="Pfam" id="PF03134">
    <property type="entry name" value="TB2_DP1_HVA22"/>
    <property type="match status" value="1"/>
</dbReference>
<feature type="compositionally biased region" description="Polar residues" evidence="1">
    <location>
        <begin position="621"/>
        <end position="639"/>
    </location>
</feature>
<dbReference type="EMBL" id="MCGR01000102">
    <property type="protein sequence ID" value="ORY53994.1"/>
    <property type="molecule type" value="Genomic_DNA"/>
</dbReference>
<feature type="region of interest" description="Disordered" evidence="1">
    <location>
        <begin position="177"/>
        <end position="414"/>
    </location>
</feature>
<accession>A0A1Y2D4C6</accession>
<feature type="compositionally biased region" description="Low complexity" evidence="1">
    <location>
        <begin position="557"/>
        <end position="611"/>
    </location>
</feature>
<comment type="caution">
    <text evidence="3">The sequence shown here is derived from an EMBL/GenBank/DDBJ whole genome shotgun (WGS) entry which is preliminary data.</text>
</comment>
<keyword evidence="2" id="KW-0812">Transmembrane</keyword>
<evidence type="ECO:0008006" key="5">
    <source>
        <dbReference type="Google" id="ProtNLM"/>
    </source>
</evidence>
<dbReference type="OrthoDB" id="434647at2759"/>
<keyword evidence="4" id="KW-1185">Reference proteome</keyword>
<feature type="compositionally biased region" description="Acidic residues" evidence="1">
    <location>
        <begin position="499"/>
        <end position="516"/>
    </location>
</feature>
<feature type="compositionally biased region" description="Polar residues" evidence="1">
    <location>
        <begin position="299"/>
        <end position="314"/>
    </location>
</feature>
<evidence type="ECO:0000313" key="3">
    <source>
        <dbReference type="EMBL" id="ORY53994.1"/>
    </source>
</evidence>
<dbReference type="AlphaFoldDB" id="A0A1Y2D4C6"/>
<evidence type="ECO:0000256" key="2">
    <source>
        <dbReference type="SAM" id="Phobius"/>
    </source>
</evidence>
<feature type="compositionally biased region" description="Pro residues" evidence="1">
    <location>
        <begin position="387"/>
        <end position="396"/>
    </location>
</feature>
<feature type="compositionally biased region" description="Basic and acidic residues" evidence="1">
    <location>
        <begin position="533"/>
        <end position="551"/>
    </location>
</feature>
<feature type="compositionally biased region" description="Polar residues" evidence="1">
    <location>
        <begin position="256"/>
        <end position="292"/>
    </location>
</feature>
<keyword evidence="2" id="KW-1133">Transmembrane helix</keyword>
<evidence type="ECO:0000256" key="1">
    <source>
        <dbReference type="SAM" id="MobiDB-lite"/>
    </source>
</evidence>
<reference evidence="3 4" key="1">
    <citation type="submission" date="2016-07" db="EMBL/GenBank/DDBJ databases">
        <title>Pervasive Adenine N6-methylation of Active Genes in Fungi.</title>
        <authorList>
            <consortium name="DOE Joint Genome Institute"/>
            <person name="Mondo S.J."/>
            <person name="Dannebaum R.O."/>
            <person name="Kuo R.C."/>
            <person name="Labutti K."/>
            <person name="Haridas S."/>
            <person name="Kuo A."/>
            <person name="Salamov A."/>
            <person name="Ahrendt S.R."/>
            <person name="Lipzen A."/>
            <person name="Sullivan W."/>
            <person name="Andreopoulos W.B."/>
            <person name="Clum A."/>
            <person name="Lindquist E."/>
            <person name="Daum C."/>
            <person name="Ramamoorthy G.K."/>
            <person name="Gryganskyi A."/>
            <person name="Culley D."/>
            <person name="Magnuson J.K."/>
            <person name="James T.Y."/>
            <person name="O'Malley M.A."/>
            <person name="Stajich J.E."/>
            <person name="Spatafora J.W."/>
            <person name="Visel A."/>
            <person name="Grigoriev I.V."/>
        </authorList>
    </citation>
    <scope>NUCLEOTIDE SEQUENCE [LARGE SCALE GENOMIC DNA]</scope>
    <source>
        <strain evidence="3 4">62-1032</strain>
    </source>
</reference>
<organism evidence="3 4">
    <name type="scientific">Leucosporidium creatinivorum</name>
    <dbReference type="NCBI Taxonomy" id="106004"/>
    <lineage>
        <taxon>Eukaryota</taxon>
        <taxon>Fungi</taxon>
        <taxon>Dikarya</taxon>
        <taxon>Basidiomycota</taxon>
        <taxon>Pucciniomycotina</taxon>
        <taxon>Microbotryomycetes</taxon>
        <taxon>Leucosporidiales</taxon>
        <taxon>Leucosporidium</taxon>
    </lineage>
</organism>
<feature type="compositionally biased region" description="Polar residues" evidence="1">
    <location>
        <begin position="231"/>
        <end position="240"/>
    </location>
</feature>
<dbReference type="InParanoid" id="A0A1Y2D4C6"/>
<dbReference type="Proteomes" id="UP000193467">
    <property type="component" value="Unassembled WGS sequence"/>
</dbReference>
<feature type="region of interest" description="Disordered" evidence="1">
    <location>
        <begin position="448"/>
        <end position="662"/>
    </location>
</feature>